<evidence type="ECO:0000256" key="12">
    <source>
        <dbReference type="PIRSR" id="PIRSR006268-2"/>
    </source>
</evidence>
<evidence type="ECO:0000256" key="3">
    <source>
        <dbReference type="ARBA" id="ARBA00016337"/>
    </source>
</evidence>
<keyword evidence="5 11" id="KW-0808">Transferase</keyword>
<name>A0A4R7PCA7_9GAMM</name>
<evidence type="ECO:0000256" key="5">
    <source>
        <dbReference type="ARBA" id="ARBA00022679"/>
    </source>
</evidence>
<dbReference type="EC" id="2.7.1.180" evidence="2 11"/>
<keyword evidence="4 11" id="KW-0285">Flavoprotein</keyword>
<dbReference type="PIRSF" id="PIRSF006268">
    <property type="entry name" value="ApbE"/>
    <property type="match status" value="1"/>
</dbReference>
<evidence type="ECO:0000256" key="4">
    <source>
        <dbReference type="ARBA" id="ARBA00022630"/>
    </source>
</evidence>
<keyword evidence="7 11" id="KW-0274">FAD</keyword>
<dbReference type="GO" id="GO:0046872">
    <property type="term" value="F:metal ion binding"/>
    <property type="evidence" value="ECO:0007669"/>
    <property type="project" value="UniProtKB-UniRule"/>
</dbReference>
<dbReference type="GO" id="GO:0016740">
    <property type="term" value="F:transferase activity"/>
    <property type="evidence" value="ECO:0007669"/>
    <property type="project" value="UniProtKB-UniRule"/>
</dbReference>
<organism evidence="13 14">
    <name type="scientific">Panacagrimonas perspica</name>
    <dbReference type="NCBI Taxonomy" id="381431"/>
    <lineage>
        <taxon>Bacteria</taxon>
        <taxon>Pseudomonadati</taxon>
        <taxon>Pseudomonadota</taxon>
        <taxon>Gammaproteobacteria</taxon>
        <taxon>Nevskiales</taxon>
        <taxon>Nevskiaceae</taxon>
        <taxon>Panacagrimonas</taxon>
    </lineage>
</organism>
<evidence type="ECO:0000256" key="9">
    <source>
        <dbReference type="ARBA" id="ARBA00031306"/>
    </source>
</evidence>
<dbReference type="InterPro" id="IPR024932">
    <property type="entry name" value="ApbE"/>
</dbReference>
<keyword evidence="13" id="KW-0449">Lipoprotein</keyword>
<comment type="catalytic activity">
    <reaction evidence="10 11">
        <text>L-threonyl-[protein] + FAD = FMN-L-threonyl-[protein] + AMP + H(+)</text>
        <dbReference type="Rhea" id="RHEA:36847"/>
        <dbReference type="Rhea" id="RHEA-COMP:11060"/>
        <dbReference type="Rhea" id="RHEA-COMP:11061"/>
        <dbReference type="ChEBI" id="CHEBI:15378"/>
        <dbReference type="ChEBI" id="CHEBI:30013"/>
        <dbReference type="ChEBI" id="CHEBI:57692"/>
        <dbReference type="ChEBI" id="CHEBI:74257"/>
        <dbReference type="ChEBI" id="CHEBI:456215"/>
        <dbReference type="EC" id="2.7.1.180"/>
    </reaction>
</comment>
<dbReference type="PANTHER" id="PTHR30040:SF2">
    <property type="entry name" value="FAD:PROTEIN FMN TRANSFERASE"/>
    <property type="match status" value="1"/>
</dbReference>
<keyword evidence="8 11" id="KW-0460">Magnesium</keyword>
<keyword evidence="14" id="KW-1185">Reference proteome</keyword>
<comment type="similarity">
    <text evidence="1 11">Belongs to the ApbE family.</text>
</comment>
<dbReference type="SUPFAM" id="SSF143631">
    <property type="entry name" value="ApbE-like"/>
    <property type="match status" value="1"/>
</dbReference>
<proteinExistence type="inferred from homology"/>
<dbReference type="Gene3D" id="3.10.520.10">
    <property type="entry name" value="ApbE-like domains"/>
    <property type="match status" value="1"/>
</dbReference>
<evidence type="ECO:0000256" key="8">
    <source>
        <dbReference type="ARBA" id="ARBA00022842"/>
    </source>
</evidence>
<dbReference type="InterPro" id="IPR003374">
    <property type="entry name" value="ApbE-like_sf"/>
</dbReference>
<dbReference type="PANTHER" id="PTHR30040">
    <property type="entry name" value="THIAMINE BIOSYNTHESIS LIPOPROTEIN APBE"/>
    <property type="match status" value="1"/>
</dbReference>
<dbReference type="EMBL" id="SOBT01000008">
    <property type="protein sequence ID" value="TDU31362.1"/>
    <property type="molecule type" value="Genomic_DNA"/>
</dbReference>
<evidence type="ECO:0000256" key="6">
    <source>
        <dbReference type="ARBA" id="ARBA00022723"/>
    </source>
</evidence>
<feature type="binding site" evidence="12">
    <location>
        <position position="187"/>
    </location>
    <ligand>
        <name>Mg(2+)</name>
        <dbReference type="ChEBI" id="CHEBI:18420"/>
    </ligand>
</feature>
<dbReference type="AlphaFoldDB" id="A0A4R7PCA7"/>
<evidence type="ECO:0000256" key="7">
    <source>
        <dbReference type="ARBA" id="ARBA00022827"/>
    </source>
</evidence>
<dbReference type="Proteomes" id="UP000295341">
    <property type="component" value="Unassembled WGS sequence"/>
</dbReference>
<evidence type="ECO:0000313" key="13">
    <source>
        <dbReference type="EMBL" id="TDU31362.1"/>
    </source>
</evidence>
<reference evidence="13 14" key="1">
    <citation type="submission" date="2019-03" db="EMBL/GenBank/DDBJ databases">
        <title>Genomic Encyclopedia of Type Strains, Phase IV (KMG-IV): sequencing the most valuable type-strain genomes for metagenomic binning, comparative biology and taxonomic classification.</title>
        <authorList>
            <person name="Goeker M."/>
        </authorList>
    </citation>
    <scope>NUCLEOTIDE SEQUENCE [LARGE SCALE GENOMIC DNA]</scope>
    <source>
        <strain evidence="13 14">DSM 26377</strain>
    </source>
</reference>
<sequence>MLSLRATLVAPRTAAGSAKPLRELAMKMWRTRLSPLVKLGFFAMGTQVSITVSAAGHRGRREDAVAAIADVERLMQEFGRHWWAWGDGALASINAQLAAGRVAEIPPPMRALFARAWAVRQATGGLFDPRVASLVKLWGFHDMAALRDEPPPPEKVEMALRAMRNAPNYDGGGAYGPAPGVGWDFGGIGKGWIVDICLERLRALGFPDAIVDAGGNLAVRGARGDRPWRIGIRNPRSTEEQPNLLASMVARDEAVNTHGDDQRFFEHDGQRYSHILDPAVGWPAQGLRSITIVHPDGTLAEAGGAALYVAGRDGWRRLARKLGLNQVMVVTADGEVQATAALAARIKPEGDVAVKIVN</sequence>
<keyword evidence="6 11" id="KW-0479">Metal-binding</keyword>
<comment type="cofactor">
    <cofactor evidence="12">
        <name>Mg(2+)</name>
        <dbReference type="ChEBI" id="CHEBI:18420"/>
    </cofactor>
    <cofactor evidence="12">
        <name>Mn(2+)</name>
        <dbReference type="ChEBI" id="CHEBI:29035"/>
    </cofactor>
    <text evidence="12">Magnesium. Can also use manganese.</text>
</comment>
<evidence type="ECO:0000256" key="2">
    <source>
        <dbReference type="ARBA" id="ARBA00011955"/>
    </source>
</evidence>
<evidence type="ECO:0000256" key="10">
    <source>
        <dbReference type="ARBA" id="ARBA00048540"/>
    </source>
</evidence>
<evidence type="ECO:0000256" key="1">
    <source>
        <dbReference type="ARBA" id="ARBA00008282"/>
    </source>
</evidence>
<comment type="caution">
    <text evidence="13">The sequence shown here is derived from an EMBL/GenBank/DDBJ whole genome shotgun (WGS) entry which is preliminary data.</text>
</comment>
<protein>
    <recommendedName>
        <fullName evidence="3 11">FAD:protein FMN transferase</fullName>
        <ecNumber evidence="2 11">2.7.1.180</ecNumber>
    </recommendedName>
    <alternativeName>
        <fullName evidence="9 11">Flavin transferase</fullName>
    </alternativeName>
</protein>
<gene>
    <name evidence="13" type="ORF">DFR24_0730</name>
</gene>
<evidence type="ECO:0000256" key="11">
    <source>
        <dbReference type="PIRNR" id="PIRNR006268"/>
    </source>
</evidence>
<evidence type="ECO:0000313" key="14">
    <source>
        <dbReference type="Proteomes" id="UP000295341"/>
    </source>
</evidence>
<dbReference type="Pfam" id="PF02424">
    <property type="entry name" value="ApbE"/>
    <property type="match status" value="1"/>
</dbReference>
<accession>A0A4R7PCA7</accession>